<dbReference type="OrthoDB" id="9775154at2"/>
<accession>A0A545U058</accession>
<reference evidence="1 2" key="1">
    <citation type="submission" date="2019-07" db="EMBL/GenBank/DDBJ databases">
        <title>Draft genome for Aliikangiella sp. M105.</title>
        <authorList>
            <person name="Wang G."/>
        </authorList>
    </citation>
    <scope>NUCLEOTIDE SEQUENCE [LARGE SCALE GENOMIC DNA]</scope>
    <source>
        <strain evidence="1 2">M105</strain>
    </source>
</reference>
<organism evidence="1 2">
    <name type="scientific">Aliikangiella coralliicola</name>
    <dbReference type="NCBI Taxonomy" id="2592383"/>
    <lineage>
        <taxon>Bacteria</taxon>
        <taxon>Pseudomonadati</taxon>
        <taxon>Pseudomonadota</taxon>
        <taxon>Gammaproteobacteria</taxon>
        <taxon>Oceanospirillales</taxon>
        <taxon>Pleioneaceae</taxon>
        <taxon>Aliikangiella</taxon>
    </lineage>
</organism>
<dbReference type="AlphaFoldDB" id="A0A545U058"/>
<dbReference type="EMBL" id="VIKS01000015">
    <property type="protein sequence ID" value="TQV82852.1"/>
    <property type="molecule type" value="Genomic_DNA"/>
</dbReference>
<comment type="caution">
    <text evidence="1">The sequence shown here is derived from an EMBL/GenBank/DDBJ whole genome shotgun (WGS) entry which is preliminary data.</text>
</comment>
<dbReference type="Proteomes" id="UP000315439">
    <property type="component" value="Unassembled WGS sequence"/>
</dbReference>
<sequence>MSTPAVELGVFVVVSEYAEAVDFEKQLLEDVSEFYFDLYGLVMYLFPWGEKGTLLEKHDGPDEWQKELLDDIGAQLKEGKSVQEAISSGHGIGKSCECAWIIITLMSLRPHLNGVVTANTQAQLSSKTWKELAVWHKLALNNHWFKWTATKFSHVQHPETWFVQAIPQSENNPEAFAGLHAEYVLIIYDEASAIPDCIWEVSEGAMTTPEAVWVAFGNPTRNSGRFRNCFPGGKFAHRWGHKKIDSRTAKMTDKKKINGWLEDYGEDSDFFRIRVRGEFPRAGSNQFIGSDIVLEAQQRQLELREYISYRKLMGVDVARFGDDRSVITIRQGMKMFDPNIYRGMDNMELAGKVVELYREHQPYAIYVDGIGNGSGVVDRLRQLGLPVVDVVVSNAATKPREYANLRAEIWGEMRAWLKQGADIIFTDEMSDDLVYLEYGYNNKMQIQLESKKDLKERVGFSPDLAESLALTFAPFKPMVNVQNQDLLARQMRQQNISNKGWT</sequence>
<gene>
    <name evidence="1" type="ORF">FLL46_24085</name>
</gene>
<proteinExistence type="predicted"/>
<protein>
    <submittedName>
        <fullName evidence="1">Terminase</fullName>
    </submittedName>
</protein>
<evidence type="ECO:0000313" key="1">
    <source>
        <dbReference type="EMBL" id="TQV82852.1"/>
    </source>
</evidence>
<name>A0A545U058_9GAMM</name>
<keyword evidence="2" id="KW-1185">Reference proteome</keyword>
<evidence type="ECO:0000313" key="2">
    <source>
        <dbReference type="Proteomes" id="UP000315439"/>
    </source>
</evidence>
<dbReference type="Gene3D" id="3.40.50.300">
    <property type="entry name" value="P-loop containing nucleotide triphosphate hydrolases"/>
    <property type="match status" value="1"/>
</dbReference>
<dbReference type="Gene3D" id="3.30.420.240">
    <property type="match status" value="1"/>
</dbReference>
<dbReference type="InterPro" id="IPR027417">
    <property type="entry name" value="P-loop_NTPase"/>
</dbReference>
<dbReference type="RefSeq" id="WP_142934529.1">
    <property type="nucleotide sequence ID" value="NZ_ML660171.1"/>
</dbReference>